<keyword evidence="7 9" id="KW-0548">Nucleotidyltransferase</keyword>
<feature type="transmembrane region" description="Helical" evidence="8">
    <location>
        <begin position="49"/>
        <end position="72"/>
    </location>
</feature>
<comment type="catalytic activity">
    <reaction evidence="7">
        <text>a 1,2-diacyl-sn-glycero-3-phosphate + CTP + H(+) = a CDP-1,2-diacyl-sn-glycerol + diphosphate</text>
        <dbReference type="Rhea" id="RHEA:16229"/>
        <dbReference type="ChEBI" id="CHEBI:15378"/>
        <dbReference type="ChEBI" id="CHEBI:33019"/>
        <dbReference type="ChEBI" id="CHEBI:37563"/>
        <dbReference type="ChEBI" id="CHEBI:58332"/>
        <dbReference type="ChEBI" id="CHEBI:58608"/>
        <dbReference type="EC" id="2.7.7.41"/>
    </reaction>
</comment>
<organism evidence="9 10">
    <name type="scientific">Stappia sediminis</name>
    <dbReference type="NCBI Taxonomy" id="2692190"/>
    <lineage>
        <taxon>Bacteria</taxon>
        <taxon>Pseudomonadati</taxon>
        <taxon>Pseudomonadota</taxon>
        <taxon>Alphaproteobacteria</taxon>
        <taxon>Hyphomicrobiales</taxon>
        <taxon>Stappiaceae</taxon>
        <taxon>Stappia</taxon>
    </lineage>
</organism>
<dbReference type="PANTHER" id="PTHR43535:SF1">
    <property type="entry name" value="PHOSPHATIDATE CYTIDYLYLTRANSFERASE"/>
    <property type="match status" value="1"/>
</dbReference>
<dbReference type="EC" id="2.7.7.41" evidence="7"/>
<dbReference type="UniPathway" id="UPA00557">
    <property type="reaction ID" value="UER00614"/>
</dbReference>
<dbReference type="GO" id="GO:0009273">
    <property type="term" value="P:peptidoglycan-based cell wall biogenesis"/>
    <property type="evidence" value="ECO:0007669"/>
    <property type="project" value="TreeGrafter"/>
</dbReference>
<keyword evidence="4 7" id="KW-0812">Transmembrane</keyword>
<protein>
    <recommendedName>
        <fullName evidence="7">Phosphatidate cytidylyltransferase</fullName>
        <ecNumber evidence="7">2.7.7.41</ecNumber>
    </recommendedName>
</protein>
<evidence type="ECO:0000256" key="2">
    <source>
        <dbReference type="ARBA" id="ARBA00010185"/>
    </source>
</evidence>
<dbReference type="GO" id="GO:0005886">
    <property type="term" value="C:plasma membrane"/>
    <property type="evidence" value="ECO:0007669"/>
    <property type="project" value="TreeGrafter"/>
</dbReference>
<evidence type="ECO:0000256" key="6">
    <source>
        <dbReference type="ARBA" id="ARBA00023136"/>
    </source>
</evidence>
<dbReference type="EMBL" id="WUMV01000006">
    <property type="protein sequence ID" value="MXN65922.1"/>
    <property type="molecule type" value="Genomic_DNA"/>
</dbReference>
<dbReference type="AlphaFoldDB" id="A0A7X3LVL5"/>
<keyword evidence="5 8" id="KW-1133">Transmembrane helix</keyword>
<evidence type="ECO:0000256" key="1">
    <source>
        <dbReference type="ARBA" id="ARBA00004141"/>
    </source>
</evidence>
<comment type="similarity">
    <text evidence="2 7">Belongs to the CDS family.</text>
</comment>
<dbReference type="GO" id="GO:0004605">
    <property type="term" value="F:phosphatidate cytidylyltransferase activity"/>
    <property type="evidence" value="ECO:0007669"/>
    <property type="project" value="UniProtKB-EC"/>
</dbReference>
<feature type="transmembrane region" description="Helical" evidence="8">
    <location>
        <begin position="220"/>
        <end position="239"/>
    </location>
</feature>
<evidence type="ECO:0000256" key="5">
    <source>
        <dbReference type="ARBA" id="ARBA00022989"/>
    </source>
</evidence>
<dbReference type="InterPro" id="IPR000374">
    <property type="entry name" value="PC_trans"/>
</dbReference>
<reference evidence="9 10" key="1">
    <citation type="submission" date="2019-12" db="EMBL/GenBank/DDBJ databases">
        <authorList>
            <person name="Li M."/>
        </authorList>
    </citation>
    <scope>NUCLEOTIDE SEQUENCE [LARGE SCALE GENOMIC DNA]</scope>
    <source>
        <strain evidence="9 10">GBMRC 2046</strain>
    </source>
</reference>
<evidence type="ECO:0000256" key="4">
    <source>
        <dbReference type="ARBA" id="ARBA00022692"/>
    </source>
</evidence>
<evidence type="ECO:0000256" key="8">
    <source>
        <dbReference type="SAM" id="Phobius"/>
    </source>
</evidence>
<gene>
    <name evidence="9" type="ORF">GR183_13495</name>
</gene>
<feature type="transmembrane region" description="Helical" evidence="8">
    <location>
        <begin position="12"/>
        <end position="29"/>
    </location>
</feature>
<keyword evidence="6 8" id="KW-0472">Membrane</keyword>
<feature type="transmembrane region" description="Helical" evidence="8">
    <location>
        <begin position="245"/>
        <end position="268"/>
    </location>
</feature>
<feature type="transmembrane region" description="Helical" evidence="8">
    <location>
        <begin position="148"/>
        <end position="168"/>
    </location>
</feature>
<evidence type="ECO:0000256" key="3">
    <source>
        <dbReference type="ARBA" id="ARBA00022679"/>
    </source>
</evidence>
<sequence>MFGELSTVHQVLIGIYALLLVASGIVAVLSRKGVSGADELVARVKSWWWMIGVFTVAILIGPAASVVFLGFLSFLALKEYFSLIPTRRIDREVLLWAYLAVPIQFYWVYSNWYGMFIVFIPVWMFLLLSMVITLRGETEGFLRAVGTYTWGLMITVFALSHLAGLMFLGREIGNPAGGAGLLLFLVFLTQFNDVAQFTWGKMFGRHAIVPKVSPKKTWEGFLGGLATTTLLAVFLGPFLTVMDPLWSAFAGAAIAAAGFIGDVTISALKRDLKVKDSSGLIPGHGGILDRVDSLTYAAPAFFHIIRYFYA</sequence>
<feature type="transmembrane region" description="Helical" evidence="8">
    <location>
        <begin position="180"/>
        <end position="199"/>
    </location>
</feature>
<feature type="transmembrane region" description="Helical" evidence="8">
    <location>
        <begin position="115"/>
        <end position="136"/>
    </location>
</feature>
<proteinExistence type="inferred from homology"/>
<dbReference type="PROSITE" id="PS01315">
    <property type="entry name" value="CDS"/>
    <property type="match status" value="1"/>
</dbReference>
<evidence type="ECO:0000313" key="9">
    <source>
        <dbReference type="EMBL" id="MXN65922.1"/>
    </source>
</evidence>
<keyword evidence="3 7" id="KW-0808">Transferase</keyword>
<dbReference type="Pfam" id="PF01148">
    <property type="entry name" value="CTP_transf_1"/>
    <property type="match status" value="1"/>
</dbReference>
<accession>A0A7X3LVL5</accession>
<name>A0A7X3LVL5_9HYPH</name>
<comment type="caution">
    <text evidence="9">The sequence shown here is derived from an EMBL/GenBank/DDBJ whole genome shotgun (WGS) entry which is preliminary data.</text>
</comment>
<dbReference type="GO" id="GO:0016024">
    <property type="term" value="P:CDP-diacylglycerol biosynthetic process"/>
    <property type="evidence" value="ECO:0007669"/>
    <property type="project" value="UniProtKB-UniPathway"/>
</dbReference>
<keyword evidence="10" id="KW-1185">Reference proteome</keyword>
<evidence type="ECO:0000256" key="7">
    <source>
        <dbReference type="RuleBase" id="RU003938"/>
    </source>
</evidence>
<comment type="pathway">
    <text evidence="7">Phospholipid metabolism; CDP-diacylglycerol biosynthesis; CDP-diacylglycerol from sn-glycerol 3-phosphate: step 3/3.</text>
</comment>
<dbReference type="PANTHER" id="PTHR43535">
    <property type="entry name" value="PHOSPHATIDATE CYTIDYLYLTRANSFERASE"/>
    <property type="match status" value="1"/>
</dbReference>
<dbReference type="Proteomes" id="UP000433101">
    <property type="component" value="Unassembled WGS sequence"/>
</dbReference>
<feature type="transmembrane region" description="Helical" evidence="8">
    <location>
        <begin position="93"/>
        <end position="109"/>
    </location>
</feature>
<evidence type="ECO:0000313" key="10">
    <source>
        <dbReference type="Proteomes" id="UP000433101"/>
    </source>
</evidence>
<comment type="subcellular location">
    <subcellularLocation>
        <location evidence="1">Membrane</location>
        <topology evidence="1">Multi-pass membrane protein</topology>
    </subcellularLocation>
</comment>